<keyword evidence="1" id="KW-0812">Transmembrane</keyword>
<dbReference type="Proteomes" id="UP000179266">
    <property type="component" value="Unassembled WGS sequence"/>
</dbReference>
<evidence type="ECO:0000313" key="3">
    <source>
        <dbReference type="Proteomes" id="UP000179266"/>
    </source>
</evidence>
<organism evidence="2 3">
    <name type="scientific">Candidatus Schekmanbacteria bacterium RBG_13_48_7</name>
    <dbReference type="NCBI Taxonomy" id="1817878"/>
    <lineage>
        <taxon>Bacteria</taxon>
        <taxon>Candidatus Schekmaniibacteriota</taxon>
    </lineage>
</organism>
<keyword evidence="1" id="KW-0472">Membrane</keyword>
<dbReference type="EMBL" id="MGDD01000230">
    <property type="protein sequence ID" value="OGL44303.1"/>
    <property type="molecule type" value="Genomic_DNA"/>
</dbReference>
<gene>
    <name evidence="2" type="ORF">A2161_22510</name>
</gene>
<reference evidence="2 3" key="1">
    <citation type="journal article" date="2016" name="Nat. Commun.">
        <title>Thousands of microbial genomes shed light on interconnected biogeochemical processes in an aquifer system.</title>
        <authorList>
            <person name="Anantharaman K."/>
            <person name="Brown C.T."/>
            <person name="Hug L.A."/>
            <person name="Sharon I."/>
            <person name="Castelle C.J."/>
            <person name="Probst A.J."/>
            <person name="Thomas B.C."/>
            <person name="Singh A."/>
            <person name="Wilkins M.J."/>
            <person name="Karaoz U."/>
            <person name="Brodie E.L."/>
            <person name="Williams K.H."/>
            <person name="Hubbard S.S."/>
            <person name="Banfield J.F."/>
        </authorList>
    </citation>
    <scope>NUCLEOTIDE SEQUENCE [LARGE SCALE GENOMIC DNA]</scope>
</reference>
<protein>
    <submittedName>
        <fullName evidence="2">Uncharacterized protein</fullName>
    </submittedName>
</protein>
<comment type="caution">
    <text evidence="2">The sequence shown here is derived from an EMBL/GenBank/DDBJ whole genome shotgun (WGS) entry which is preliminary data.</text>
</comment>
<name>A0A1F7RRY3_9BACT</name>
<keyword evidence="1" id="KW-1133">Transmembrane helix</keyword>
<dbReference type="AlphaFoldDB" id="A0A1F7RRY3"/>
<feature type="transmembrane region" description="Helical" evidence="1">
    <location>
        <begin position="21"/>
        <end position="37"/>
    </location>
</feature>
<sequence>MQKETIFSGGSVMFNKLFTKRFCLFMLFLIVMIFGLFCCEEEKKKDDNHNNDQPPAQAEITIRSEPDPVPFYGDNNDYHYWAFSFIVEEKAGVGASILEWNCDMYSNDGSLLTSATHTVDEFIQWFDDCDQNTGHINPNGSFCCATFAYLSKNHETGWYAIDKMKFRDDNGNEFWSEGKFTFLPIQ</sequence>
<accession>A0A1F7RRY3</accession>
<evidence type="ECO:0000313" key="2">
    <source>
        <dbReference type="EMBL" id="OGL44303.1"/>
    </source>
</evidence>
<evidence type="ECO:0000256" key="1">
    <source>
        <dbReference type="SAM" id="Phobius"/>
    </source>
</evidence>
<proteinExistence type="predicted"/>